<keyword evidence="1" id="KW-0812">Transmembrane</keyword>
<feature type="transmembrane region" description="Helical" evidence="1">
    <location>
        <begin position="7"/>
        <end position="28"/>
    </location>
</feature>
<dbReference type="AlphaFoldDB" id="A0A6H0KJP1"/>
<evidence type="ECO:0000256" key="1">
    <source>
        <dbReference type="SAM" id="Phobius"/>
    </source>
</evidence>
<accession>A0A6H0KJP1</accession>
<feature type="transmembrane region" description="Helical" evidence="1">
    <location>
        <begin position="157"/>
        <end position="177"/>
    </location>
</feature>
<evidence type="ECO:0000313" key="2">
    <source>
        <dbReference type="EMBL" id="QIU93393.1"/>
    </source>
</evidence>
<evidence type="ECO:0000313" key="3">
    <source>
        <dbReference type="Proteomes" id="UP000501780"/>
    </source>
</evidence>
<feature type="transmembrane region" description="Helical" evidence="1">
    <location>
        <begin position="86"/>
        <end position="111"/>
    </location>
</feature>
<keyword evidence="1" id="KW-0472">Membrane</keyword>
<gene>
    <name evidence="2" type="ORF">BacF7301_04150</name>
</gene>
<dbReference type="KEGG" id="bfc:BacF7301_04150"/>
<feature type="transmembrane region" description="Helical" evidence="1">
    <location>
        <begin position="184"/>
        <end position="204"/>
    </location>
</feature>
<keyword evidence="3" id="KW-1185">Reference proteome</keyword>
<dbReference type="Proteomes" id="UP000501780">
    <property type="component" value="Chromosome"/>
</dbReference>
<feature type="transmembrane region" description="Helical" evidence="1">
    <location>
        <begin position="48"/>
        <end position="74"/>
    </location>
</feature>
<organism evidence="2 3">
    <name type="scientific">Bacteroides faecium</name>
    <dbReference type="NCBI Taxonomy" id="2715212"/>
    <lineage>
        <taxon>Bacteria</taxon>
        <taxon>Pseudomonadati</taxon>
        <taxon>Bacteroidota</taxon>
        <taxon>Bacteroidia</taxon>
        <taxon>Bacteroidales</taxon>
        <taxon>Bacteroidaceae</taxon>
        <taxon>Bacteroides</taxon>
    </lineage>
</organism>
<dbReference type="EMBL" id="CP050831">
    <property type="protein sequence ID" value="QIU93393.1"/>
    <property type="molecule type" value="Genomic_DNA"/>
</dbReference>
<proteinExistence type="predicted"/>
<dbReference type="RefSeq" id="WP_167960497.1">
    <property type="nucleotide sequence ID" value="NZ_CP050831.1"/>
</dbReference>
<keyword evidence="1" id="KW-1133">Transmembrane helix</keyword>
<protein>
    <submittedName>
        <fullName evidence="2">Uncharacterized protein</fullName>
    </submittedName>
</protein>
<sequence>MTLKNIIIIALCSSIALFIFLSLSYTGIFQNASFARFGYEEEYIGSKTISLCPLSSTLLMLLNGLFYISFALFLQKIKSGIANKMLCNIALVVWCYAAFVTLFYNALYAYIGWIYNGQEIVSNTEMYWHEEGLARYPLLYMVLFNNFYDNGWSVGGLFRSIPWMLSYVLLIPVFVSVKKVNKVFSVAGAVTMVVSLVYCILSLFIYLDTVLLICKACWVATFAVALKGYESNKLPY</sequence>
<reference evidence="2 3" key="1">
    <citation type="submission" date="2020-03" db="EMBL/GenBank/DDBJ databases">
        <title>Genomic analysis of Bacteroides faecium CBA7301.</title>
        <authorList>
            <person name="Kim J."/>
            <person name="Roh S.W."/>
        </authorList>
    </citation>
    <scope>NUCLEOTIDE SEQUENCE [LARGE SCALE GENOMIC DNA]</scope>
    <source>
        <strain evidence="2 3">CBA7301</strain>
    </source>
</reference>
<name>A0A6H0KJP1_9BACE</name>